<dbReference type="InParanoid" id="B9TJ13"/>
<name>B9TJ13_RICCO</name>
<dbReference type="Proteomes" id="UP000008311">
    <property type="component" value="Unassembled WGS sequence"/>
</dbReference>
<keyword evidence="2" id="KW-1185">Reference proteome</keyword>
<sequence length="243" mass="24935">MIDAGGGLAAAAGGEFAAQHARAARLGLAGAHADQVVAVAAFQHHGEGATVLLCGQPVGQHAVDAARPRRWRQHIHRVAVALPVRLQAVQPGAVAAVAVQQVAVQRGGEETGRRLMRADGAVQRGRGDVQVGLAFAIGVVIQGLAQLLQRGGIGLAQPQAARQRLRRLLQVVAKRGRHGPVPVASVQVAVHQDAGAHVRGGVAMQRQARVALRLGALGGVVVEPGQPRAAVQQPLQLAGVGVQ</sequence>
<proteinExistence type="predicted"/>
<dbReference type="EMBL" id="EQ983273">
    <property type="protein sequence ID" value="EEF24152.1"/>
    <property type="molecule type" value="Genomic_DNA"/>
</dbReference>
<evidence type="ECO:0000313" key="1">
    <source>
        <dbReference type="EMBL" id="EEF24152.1"/>
    </source>
</evidence>
<organism evidence="1 2">
    <name type="scientific">Ricinus communis</name>
    <name type="common">Castor bean</name>
    <dbReference type="NCBI Taxonomy" id="3988"/>
    <lineage>
        <taxon>Eukaryota</taxon>
        <taxon>Viridiplantae</taxon>
        <taxon>Streptophyta</taxon>
        <taxon>Embryophyta</taxon>
        <taxon>Tracheophyta</taxon>
        <taxon>Spermatophyta</taxon>
        <taxon>Magnoliopsida</taxon>
        <taxon>eudicotyledons</taxon>
        <taxon>Gunneridae</taxon>
        <taxon>Pentapetalae</taxon>
        <taxon>rosids</taxon>
        <taxon>fabids</taxon>
        <taxon>Malpighiales</taxon>
        <taxon>Euphorbiaceae</taxon>
        <taxon>Acalyphoideae</taxon>
        <taxon>Acalypheae</taxon>
        <taxon>Ricinus</taxon>
    </lineage>
</organism>
<accession>B9TJ13</accession>
<dbReference type="AlphaFoldDB" id="B9TJ13"/>
<evidence type="ECO:0000313" key="2">
    <source>
        <dbReference type="Proteomes" id="UP000008311"/>
    </source>
</evidence>
<reference evidence="2" key="1">
    <citation type="journal article" date="2010" name="Nat. Biotechnol.">
        <title>Draft genome sequence of the oilseed species Ricinus communis.</title>
        <authorList>
            <person name="Chan A.P."/>
            <person name="Crabtree J."/>
            <person name="Zhao Q."/>
            <person name="Lorenzi H."/>
            <person name="Orvis J."/>
            <person name="Puiu D."/>
            <person name="Melake-Berhan A."/>
            <person name="Jones K.M."/>
            <person name="Redman J."/>
            <person name="Chen G."/>
            <person name="Cahoon E.B."/>
            <person name="Gedil M."/>
            <person name="Stanke M."/>
            <person name="Haas B.J."/>
            <person name="Wortman J.R."/>
            <person name="Fraser-Liggett C.M."/>
            <person name="Ravel J."/>
            <person name="Rabinowicz P.D."/>
        </authorList>
    </citation>
    <scope>NUCLEOTIDE SEQUENCE [LARGE SCALE GENOMIC DNA]</scope>
    <source>
        <strain evidence="2">cv. Hale</strain>
    </source>
</reference>
<gene>
    <name evidence="1" type="ORF">RCOM_1929980</name>
</gene>
<protein>
    <submittedName>
        <fullName evidence="1">Uncharacterized protein</fullName>
    </submittedName>
</protein>